<feature type="region of interest" description="Disordered" evidence="1">
    <location>
        <begin position="1"/>
        <end position="441"/>
    </location>
</feature>
<keyword evidence="3" id="KW-1185">Reference proteome</keyword>
<dbReference type="AlphaFoldDB" id="A0A4S8K735"/>
<feature type="compositionally biased region" description="Basic residues" evidence="1">
    <location>
        <begin position="1"/>
        <end position="16"/>
    </location>
</feature>
<comment type="caution">
    <text evidence="2">The sequence shown here is derived from an EMBL/GenBank/DDBJ whole genome shotgun (WGS) entry which is preliminary data.</text>
</comment>
<gene>
    <name evidence="2" type="ORF">C4D60_Mb08t28170</name>
</gene>
<dbReference type="Proteomes" id="UP000317650">
    <property type="component" value="Chromosome 8"/>
</dbReference>
<feature type="region of interest" description="Disordered" evidence="1">
    <location>
        <begin position="767"/>
        <end position="787"/>
    </location>
</feature>
<accession>A0A4S8K735</accession>
<feature type="compositionally biased region" description="Polar residues" evidence="1">
    <location>
        <begin position="414"/>
        <end position="425"/>
    </location>
</feature>
<feature type="compositionally biased region" description="Basic and acidic residues" evidence="1">
    <location>
        <begin position="46"/>
        <end position="64"/>
    </location>
</feature>
<dbReference type="EMBL" id="PYDT01000002">
    <property type="protein sequence ID" value="THU70742.1"/>
    <property type="molecule type" value="Genomic_DNA"/>
</dbReference>
<feature type="compositionally biased region" description="Basic and acidic residues" evidence="1">
    <location>
        <begin position="242"/>
        <end position="394"/>
    </location>
</feature>
<sequence>MPRSSRHRSHRLHKHSRDLSDSEEDGSPRERRIREEEPTASSGARVSRDPEPEKRRSSHEHAGKELVVTSNGDVSGEHGKKRKEKAEEVAVADRWNGGEERDHKRSKCEEFGPVELDKSSRSKLLTADSKGRSSRRHDGSNERDENSGGKNDSAKHKSERGADRRESSGQYKDGRARNRIEKDSIKDREVQDARHDKYDDKHSRKNGSKSGGSAEELTSKKYTTNNERQEQYIFHSAETEELEKHLGRRDDFEDREKWLDDSGHADDRRLYSMDDRSKNRSYKDERHEDAKYRGKYRDDDDRDQKHRDDKYRDEWSDKDHTSNRSDKWNLRDENKPLESHYKRIKLQDTDHDATSYVDGHETKLKDNRGRNRYSDEKDHSDIEPRGAKEQREVFQKNASSTSQTGSHSDKPRSEIQQPEKTNSSPRNHRLKSSISSSTCAAKDLNRNISKIAESAHSESALEDRLYPNAASKGDSSISSGLRDKISAARSGKQTLKDDIHSGGPFAEAAASSKCNRTPRSDAHMSPNQLKGRSSSAIINHRFSERSPLKYERFARQCVDIEIGQRSSSSKDGDRGELALEKPIIDDISQADVCIRESTLGSSSINRSDYVSDCSFNHLPSPLPVRSGVDYPAVLGPYQDDERARSTDRKSSNRYKRMDDLGFIRGHGNAWKGAPTWPFPVTNGFVPLQHGPPPVFHPAMSPFPGPPLFGVRPPIDLTHGGVSYHMHDEAVRYSGHCQPFGWHNPVDQLSHPHMQMWDGSSDMFKDESHTYGRPEWDENSQLKSSRGWEMDSDMWKKERELLRHSLTDELAQSKCLPTGSTGAKQSSDTLPVKSAVQSPQKDVIEKTHEPSNVPGDKISNCFGNYFSRIDISPALAGSELYKRCKSQLRTLHVNDACNWTTYRSIQTNKEGSIVKMKSTSSILNSFFPSAKDIVFKRAMFLYKQQNGKAYRKHHVPAPVYSEEKESPQASANRKVLGGANCASLEKTDADSTDHIKAGDITVVQDSDCPGDAKDQKSDFPCDPTVHDNSTQGCEVIAEECRMNVSRIHNVPENTH</sequence>
<feature type="compositionally biased region" description="Basic and acidic residues" evidence="1">
    <location>
        <begin position="26"/>
        <end position="37"/>
    </location>
</feature>
<evidence type="ECO:0000256" key="1">
    <source>
        <dbReference type="SAM" id="MobiDB-lite"/>
    </source>
</evidence>
<dbReference type="PANTHER" id="PTHR34837">
    <property type="entry name" value="OS05G0595500 PROTEIN"/>
    <property type="match status" value="1"/>
</dbReference>
<dbReference type="STRING" id="52838.A0A4S8K735"/>
<protein>
    <submittedName>
        <fullName evidence="2">Uncharacterized protein</fullName>
    </submittedName>
</protein>
<reference evidence="2 3" key="1">
    <citation type="journal article" date="2019" name="Nat. Plants">
        <title>Genome sequencing of Musa balbisiana reveals subgenome evolution and function divergence in polyploid bananas.</title>
        <authorList>
            <person name="Yao X."/>
        </authorList>
    </citation>
    <scope>NUCLEOTIDE SEQUENCE [LARGE SCALE GENOMIC DNA]</scope>
    <source>
        <strain evidence="3">cv. DH-PKW</strain>
        <tissue evidence="2">Leaves</tissue>
    </source>
</reference>
<evidence type="ECO:0000313" key="2">
    <source>
        <dbReference type="EMBL" id="THU70742.1"/>
    </source>
</evidence>
<feature type="region of interest" description="Disordered" evidence="1">
    <location>
        <begin position="488"/>
        <end position="532"/>
    </location>
</feature>
<feature type="compositionally biased region" description="Basic and acidic residues" evidence="1">
    <location>
        <begin position="136"/>
        <end position="202"/>
    </location>
</feature>
<feature type="compositionally biased region" description="Polar residues" evidence="1">
    <location>
        <begin position="396"/>
        <end position="406"/>
    </location>
</feature>
<dbReference type="PANTHER" id="PTHR34837:SF1">
    <property type="entry name" value="LOW PROTEIN: ZINC FINGER CCCH DOMAIN PROTEIN"/>
    <property type="match status" value="1"/>
</dbReference>
<feature type="compositionally biased region" description="Basic and acidic residues" evidence="1">
    <location>
        <begin position="96"/>
        <end position="120"/>
    </location>
</feature>
<organism evidence="2 3">
    <name type="scientific">Musa balbisiana</name>
    <name type="common">Banana</name>
    <dbReference type="NCBI Taxonomy" id="52838"/>
    <lineage>
        <taxon>Eukaryota</taxon>
        <taxon>Viridiplantae</taxon>
        <taxon>Streptophyta</taxon>
        <taxon>Embryophyta</taxon>
        <taxon>Tracheophyta</taxon>
        <taxon>Spermatophyta</taxon>
        <taxon>Magnoliopsida</taxon>
        <taxon>Liliopsida</taxon>
        <taxon>Zingiberales</taxon>
        <taxon>Musaceae</taxon>
        <taxon>Musa</taxon>
    </lineage>
</organism>
<proteinExistence type="predicted"/>
<name>A0A4S8K735_MUSBA</name>
<evidence type="ECO:0000313" key="3">
    <source>
        <dbReference type="Proteomes" id="UP000317650"/>
    </source>
</evidence>